<dbReference type="Proteomes" id="UP000245839">
    <property type="component" value="Unassembled WGS sequence"/>
</dbReference>
<dbReference type="EMBL" id="UETC01000009">
    <property type="protein sequence ID" value="SSA48984.1"/>
    <property type="molecule type" value="Genomic_DNA"/>
</dbReference>
<evidence type="ECO:0008006" key="5">
    <source>
        <dbReference type="Google" id="ProtNLM"/>
    </source>
</evidence>
<name>A0A2Y9AXE6_9RHOB</name>
<dbReference type="EMBL" id="QGDJ01000009">
    <property type="protein sequence ID" value="PWJ16121.1"/>
    <property type="molecule type" value="Genomic_DNA"/>
</dbReference>
<evidence type="ECO:0000313" key="2">
    <source>
        <dbReference type="EMBL" id="SSA48984.1"/>
    </source>
</evidence>
<organism evidence="2 4">
    <name type="scientific">Jannaschia seohaensis</name>
    <dbReference type="NCBI Taxonomy" id="475081"/>
    <lineage>
        <taxon>Bacteria</taxon>
        <taxon>Pseudomonadati</taxon>
        <taxon>Pseudomonadota</taxon>
        <taxon>Alphaproteobacteria</taxon>
        <taxon>Rhodobacterales</taxon>
        <taxon>Roseobacteraceae</taxon>
        <taxon>Jannaschia</taxon>
    </lineage>
</organism>
<dbReference type="Proteomes" id="UP000251571">
    <property type="component" value="Unassembled WGS sequence"/>
</dbReference>
<evidence type="ECO:0000313" key="3">
    <source>
        <dbReference type="Proteomes" id="UP000245839"/>
    </source>
</evidence>
<evidence type="ECO:0000313" key="4">
    <source>
        <dbReference type="Proteomes" id="UP000251571"/>
    </source>
</evidence>
<dbReference type="OrthoDB" id="7738517at2"/>
<evidence type="ECO:0000313" key="1">
    <source>
        <dbReference type="EMBL" id="PWJ16121.1"/>
    </source>
</evidence>
<dbReference type="AlphaFoldDB" id="A0A2Y9AXE6"/>
<accession>A0A2Y9AXE6</accession>
<protein>
    <recommendedName>
        <fullName evidence="5">Universal stress protein family protein</fullName>
    </recommendedName>
</protein>
<reference evidence="1 3" key="2">
    <citation type="submission" date="2018-03" db="EMBL/GenBank/DDBJ databases">
        <title>Genomic Encyclopedia of Archaeal and Bacterial Type Strains, Phase II (KMG-II): from individual species to whole genera.</title>
        <authorList>
            <person name="Goeker M."/>
        </authorList>
    </citation>
    <scope>NUCLEOTIDE SEQUENCE [LARGE SCALE GENOMIC DNA]</scope>
    <source>
        <strain evidence="1 3">DSM 25227</strain>
    </source>
</reference>
<gene>
    <name evidence="1" type="ORF">BCF38_1094</name>
    <name evidence="2" type="ORF">SAMN05421539_1094</name>
</gene>
<keyword evidence="3" id="KW-1185">Reference proteome</keyword>
<sequence>MSPAERRLVIAAESLGGADAALSLCPAILGWAPARPSGLIIEPEDNDFWSGRDPKIVSTRGTLMARPTVDRLQRLARRDASEFGARLSSLAKALNTEWDCALAAGDLVTAACAGLSGEDILLLGQRAVFRHLSRVALLGGEPGPSEAARALADALARASRTSVALLSAGSHADDESIASLVERTHAVALVLDLEAGPVTGEESLRRLYIAARCPIVALGAARLGQPSSKASSSRRDRRGGCRTT</sequence>
<reference evidence="2 4" key="1">
    <citation type="submission" date="2016-10" db="EMBL/GenBank/DDBJ databases">
        <authorList>
            <person name="Cai Z."/>
        </authorList>
    </citation>
    <scope>NUCLEOTIDE SEQUENCE [LARGE SCALE GENOMIC DNA]</scope>
    <source>
        <strain evidence="2 4">DSM 25227</strain>
    </source>
</reference>
<proteinExistence type="predicted"/>
<dbReference type="RefSeq" id="WP_109565339.1">
    <property type="nucleotide sequence ID" value="NZ_QGDJ01000009.1"/>
</dbReference>